<dbReference type="SUPFAM" id="SSF50630">
    <property type="entry name" value="Acid proteases"/>
    <property type="match status" value="1"/>
</dbReference>
<dbReference type="InterPro" id="IPR033121">
    <property type="entry name" value="PEPTIDASE_A1"/>
</dbReference>
<name>A0ABR0SAA6_9HYPO</name>
<evidence type="ECO:0000256" key="6">
    <source>
        <dbReference type="RuleBase" id="RU000454"/>
    </source>
</evidence>
<evidence type="ECO:0000256" key="2">
    <source>
        <dbReference type="ARBA" id="ARBA00022670"/>
    </source>
</evidence>
<dbReference type="CDD" id="cd05474">
    <property type="entry name" value="SAP_like"/>
    <property type="match status" value="1"/>
</dbReference>
<dbReference type="PROSITE" id="PS00141">
    <property type="entry name" value="ASP_PROTEASE"/>
    <property type="match status" value="1"/>
</dbReference>
<dbReference type="EMBL" id="JAVFKD010000015">
    <property type="protein sequence ID" value="KAK5989092.1"/>
    <property type="molecule type" value="Genomic_DNA"/>
</dbReference>
<keyword evidence="10" id="KW-1185">Reference proteome</keyword>
<evidence type="ECO:0000256" key="4">
    <source>
        <dbReference type="ARBA" id="ARBA00022750"/>
    </source>
</evidence>
<evidence type="ECO:0000256" key="5">
    <source>
        <dbReference type="ARBA" id="ARBA00022801"/>
    </source>
</evidence>
<feature type="signal peptide" evidence="7">
    <location>
        <begin position="1"/>
        <end position="17"/>
    </location>
</feature>
<evidence type="ECO:0000313" key="9">
    <source>
        <dbReference type="EMBL" id="KAK5989092.1"/>
    </source>
</evidence>
<dbReference type="PANTHER" id="PTHR47966">
    <property type="entry name" value="BETA-SITE APP-CLEAVING ENZYME, ISOFORM A-RELATED"/>
    <property type="match status" value="1"/>
</dbReference>
<evidence type="ECO:0000256" key="3">
    <source>
        <dbReference type="ARBA" id="ARBA00022729"/>
    </source>
</evidence>
<protein>
    <submittedName>
        <fullName evidence="9">Aspartic-type endopeptidase OPSB</fullName>
    </submittedName>
</protein>
<dbReference type="InterPro" id="IPR001969">
    <property type="entry name" value="Aspartic_peptidase_AS"/>
</dbReference>
<dbReference type="PANTHER" id="PTHR47966:SF65">
    <property type="entry name" value="ASPARTIC-TYPE ENDOPEPTIDASE"/>
    <property type="match status" value="1"/>
</dbReference>
<evidence type="ECO:0000259" key="8">
    <source>
        <dbReference type="PROSITE" id="PS51767"/>
    </source>
</evidence>
<evidence type="ECO:0000256" key="1">
    <source>
        <dbReference type="ARBA" id="ARBA00007447"/>
    </source>
</evidence>
<keyword evidence="3 7" id="KW-0732">Signal</keyword>
<keyword evidence="2 6" id="KW-0645">Protease</keyword>
<dbReference type="Proteomes" id="UP001338125">
    <property type="component" value="Unassembled WGS sequence"/>
</dbReference>
<accession>A0ABR0SAA6</accession>
<keyword evidence="5 6" id="KW-0378">Hydrolase</keyword>
<proteinExistence type="inferred from homology"/>
<sequence length="473" mass="50014">MRLSSAALLSLAATCSGLTLQKRENGSPRVVDLNLQRSDIKDPIQHDKNRLRRRSKTLDVTVDNLQTLYFLNASIGTPPQQVRLHVDTGSSDLWVNSPASSFCSTGRRNPCAYSGTYKANSSSTYSYLNSVFNITYADNSAAAGDYVTDKVSIAGADLTKLQFGIGYVSSSDQNIAGIGYTANEVQANRAGLKPYNNLPAALVAQGFISSNAYSLWLDDLQSNTGRLLFGGVDTTRFHGNLVTLPVQKTGNVFSAFYVTMTGLSVGSTSLADNQALAVLLDSGTSLTYLPNNLVASIYKQVNATYQPTQSVGFIPCSASKSNVSLTFRFSNPASITVPMSELVLQIGGTTNQEEGVDIPGGEPMCLFGIAPSGGSTIVLGDTFMRSAYIVYDLDENEISIAQSNFDATGPGNVVEIKKGGALPSAVTADKPVSATSGLPFVDEQEGAAVSMLRLPVGLMGVATVATLLTGYLF</sequence>
<dbReference type="Pfam" id="PF00026">
    <property type="entry name" value="Asp"/>
    <property type="match status" value="1"/>
</dbReference>
<dbReference type="InterPro" id="IPR001461">
    <property type="entry name" value="Aspartic_peptidase_A1"/>
</dbReference>
<feature type="domain" description="Peptidase A1" evidence="8">
    <location>
        <begin position="69"/>
        <end position="401"/>
    </location>
</feature>
<dbReference type="InterPro" id="IPR033876">
    <property type="entry name" value="SAP-like"/>
</dbReference>
<feature type="chain" id="PRO_5045477906" evidence="7">
    <location>
        <begin position="18"/>
        <end position="473"/>
    </location>
</feature>
<keyword evidence="4 6" id="KW-0064">Aspartyl protease</keyword>
<evidence type="ECO:0000313" key="10">
    <source>
        <dbReference type="Proteomes" id="UP001338125"/>
    </source>
</evidence>
<gene>
    <name evidence="9" type="ORF">PT974_10590</name>
</gene>
<dbReference type="Gene3D" id="2.40.70.10">
    <property type="entry name" value="Acid Proteases"/>
    <property type="match status" value="2"/>
</dbReference>
<dbReference type="PRINTS" id="PR00792">
    <property type="entry name" value="PEPSIN"/>
</dbReference>
<comment type="similarity">
    <text evidence="1 6">Belongs to the peptidase A1 family.</text>
</comment>
<comment type="caution">
    <text evidence="9">The sequence shown here is derived from an EMBL/GenBank/DDBJ whole genome shotgun (WGS) entry which is preliminary data.</text>
</comment>
<dbReference type="InterPro" id="IPR021109">
    <property type="entry name" value="Peptidase_aspartic_dom_sf"/>
</dbReference>
<dbReference type="PROSITE" id="PS51767">
    <property type="entry name" value="PEPTIDASE_A1"/>
    <property type="match status" value="1"/>
</dbReference>
<reference evidence="9 10" key="1">
    <citation type="submission" date="2024-01" db="EMBL/GenBank/DDBJ databases">
        <title>Complete genome of Cladobotryum mycophilum ATHUM6906.</title>
        <authorList>
            <person name="Christinaki A.C."/>
            <person name="Myridakis A.I."/>
            <person name="Kouvelis V.N."/>
        </authorList>
    </citation>
    <scope>NUCLEOTIDE SEQUENCE [LARGE SCALE GENOMIC DNA]</scope>
    <source>
        <strain evidence="9 10">ATHUM6906</strain>
    </source>
</reference>
<organism evidence="9 10">
    <name type="scientific">Cladobotryum mycophilum</name>
    <dbReference type="NCBI Taxonomy" id="491253"/>
    <lineage>
        <taxon>Eukaryota</taxon>
        <taxon>Fungi</taxon>
        <taxon>Dikarya</taxon>
        <taxon>Ascomycota</taxon>
        <taxon>Pezizomycotina</taxon>
        <taxon>Sordariomycetes</taxon>
        <taxon>Hypocreomycetidae</taxon>
        <taxon>Hypocreales</taxon>
        <taxon>Hypocreaceae</taxon>
        <taxon>Cladobotryum</taxon>
    </lineage>
</organism>
<evidence type="ECO:0000256" key="7">
    <source>
        <dbReference type="SAM" id="SignalP"/>
    </source>
</evidence>